<proteinExistence type="inferred from homology"/>
<keyword evidence="2" id="KW-0496">Mitochondrion</keyword>
<dbReference type="EMBL" id="OZ035834">
    <property type="protein sequence ID" value="CAL1576574.1"/>
    <property type="molecule type" value="Genomic_DNA"/>
</dbReference>
<dbReference type="GO" id="GO:0033108">
    <property type="term" value="P:mitochondrial respiratory chain complex assembly"/>
    <property type="evidence" value="ECO:0007669"/>
    <property type="project" value="TreeGrafter"/>
</dbReference>
<evidence type="ECO:0000313" key="6">
    <source>
        <dbReference type="EMBL" id="CAL1576574.1"/>
    </source>
</evidence>
<dbReference type="PANTHER" id="PTHR46811">
    <property type="entry name" value="COILED-COIL-HELIX-COILED-COIL-HELIX DOMAIN-CONTAINING PROTEIN 7"/>
    <property type="match status" value="1"/>
</dbReference>
<evidence type="ECO:0000256" key="2">
    <source>
        <dbReference type="ARBA" id="ARBA00023128"/>
    </source>
</evidence>
<dbReference type="InterPro" id="IPR051040">
    <property type="entry name" value="COX23"/>
</dbReference>
<dbReference type="PANTHER" id="PTHR46811:SF1">
    <property type="entry name" value="COILED-COIL-HELIX-COILED-COIL-HELIX DOMAIN-CONTAINING PROTEIN 7"/>
    <property type="match status" value="1"/>
</dbReference>
<dbReference type="PROSITE" id="PS51808">
    <property type="entry name" value="CHCH"/>
    <property type="match status" value="1"/>
</dbReference>
<comment type="subcellular location">
    <subcellularLocation>
        <location evidence="1">Mitochondrion intermembrane space</location>
    </subcellularLocation>
</comment>
<evidence type="ECO:0000256" key="1">
    <source>
        <dbReference type="ARBA" id="ARBA00004569"/>
    </source>
</evidence>
<dbReference type="GO" id="GO:0005758">
    <property type="term" value="C:mitochondrial intermembrane space"/>
    <property type="evidence" value="ECO:0007669"/>
    <property type="project" value="UniProtKB-SubCell"/>
</dbReference>
<keyword evidence="3" id="KW-1015">Disulfide bond</keyword>
<evidence type="ECO:0000256" key="5">
    <source>
        <dbReference type="ARBA" id="ARBA00039509"/>
    </source>
</evidence>
<dbReference type="InterPro" id="IPR009069">
    <property type="entry name" value="Cys_alpha_HP_mot_SF"/>
</dbReference>
<reference evidence="6 7" key="1">
    <citation type="submission" date="2024-04" db="EMBL/GenBank/DDBJ databases">
        <authorList>
            <person name="Waldvogel A.-M."/>
            <person name="Schoenle A."/>
        </authorList>
    </citation>
    <scope>NUCLEOTIDE SEQUENCE [LARGE SCALE GENOMIC DNA]</scope>
</reference>
<accession>A0AAV2JMZ0</accession>
<dbReference type="AlphaFoldDB" id="A0AAV2JMZ0"/>
<organism evidence="6 7">
    <name type="scientific">Knipowitschia caucasica</name>
    <name type="common">Caucasian dwarf goby</name>
    <name type="synonym">Pomatoschistus caucasicus</name>
    <dbReference type="NCBI Taxonomy" id="637954"/>
    <lineage>
        <taxon>Eukaryota</taxon>
        <taxon>Metazoa</taxon>
        <taxon>Chordata</taxon>
        <taxon>Craniata</taxon>
        <taxon>Vertebrata</taxon>
        <taxon>Euteleostomi</taxon>
        <taxon>Actinopterygii</taxon>
        <taxon>Neopterygii</taxon>
        <taxon>Teleostei</taxon>
        <taxon>Neoteleostei</taxon>
        <taxon>Acanthomorphata</taxon>
        <taxon>Gobiaria</taxon>
        <taxon>Gobiiformes</taxon>
        <taxon>Gobioidei</taxon>
        <taxon>Gobiidae</taxon>
        <taxon>Gobiinae</taxon>
        <taxon>Knipowitschia</taxon>
    </lineage>
</organism>
<dbReference type="SUPFAM" id="SSF47072">
    <property type="entry name" value="Cysteine alpha-hairpin motif"/>
    <property type="match status" value="1"/>
</dbReference>
<keyword evidence="7" id="KW-1185">Reference proteome</keyword>
<evidence type="ECO:0000256" key="4">
    <source>
        <dbReference type="ARBA" id="ARBA00038205"/>
    </source>
</evidence>
<name>A0AAV2JMZ0_KNICA</name>
<evidence type="ECO:0000313" key="7">
    <source>
        <dbReference type="Proteomes" id="UP001497482"/>
    </source>
</evidence>
<evidence type="ECO:0000256" key="3">
    <source>
        <dbReference type="ARBA" id="ARBA00023157"/>
    </source>
</evidence>
<sequence>MRCGAAKLPLATPPQAVATPRTQLAECSGQRDARLQNKAKVKVLNRNVSTTVLQVLQGPDGFILKSILSCKKDVCVEVALLVLEPGALARLRSGRSAVRTVAPGCDASLSPVPVHPGGAAALRGHARDTDRALTASCCSDRPAVQMDKNTRKLRNEDINPCLAETDASRMCMDYHNYERERCAAYFQNYKNCRKYWHNIMIQRRRDGVKPDMPTAAERQEMLAALGQKPY</sequence>
<protein>
    <recommendedName>
        <fullName evidence="5">Coiled-coil-helix-coiled-coil-helix domain-containing protein 7</fullName>
    </recommendedName>
</protein>
<gene>
    <name evidence="6" type="ORF">KC01_LOCUS7998</name>
</gene>
<comment type="similarity">
    <text evidence="4">Belongs to the CHCHD7 family.</text>
</comment>
<dbReference type="Proteomes" id="UP001497482">
    <property type="component" value="Chromosome 12"/>
</dbReference>